<protein>
    <submittedName>
        <fullName evidence="2">Uncharacterized protein</fullName>
    </submittedName>
</protein>
<keyword evidence="3" id="KW-1185">Reference proteome</keyword>
<feature type="transmembrane region" description="Helical" evidence="1">
    <location>
        <begin position="21"/>
        <end position="41"/>
    </location>
</feature>
<dbReference type="Proteomes" id="UP000244903">
    <property type="component" value="Chromosome"/>
</dbReference>
<feature type="transmembrane region" description="Helical" evidence="1">
    <location>
        <begin position="185"/>
        <end position="213"/>
    </location>
</feature>
<dbReference type="AlphaFoldDB" id="A0AAD0JQB5"/>
<keyword evidence="1" id="KW-1133">Transmembrane helix</keyword>
<dbReference type="RefSeq" id="WP_107749020.1">
    <property type="nucleotide sequence ID" value="NZ_CP015453.1"/>
</dbReference>
<accession>A0AAD0JQB5</accession>
<proteinExistence type="predicted"/>
<gene>
    <name evidence="2" type="ORF">A6048_10785</name>
</gene>
<feature type="transmembrane region" description="Helical" evidence="1">
    <location>
        <begin position="47"/>
        <end position="72"/>
    </location>
</feature>
<organism evidence="2 3">
    <name type="scientific">Dietzia psychralcaliphila</name>
    <dbReference type="NCBI Taxonomy" id="139021"/>
    <lineage>
        <taxon>Bacteria</taxon>
        <taxon>Bacillati</taxon>
        <taxon>Actinomycetota</taxon>
        <taxon>Actinomycetes</taxon>
        <taxon>Mycobacteriales</taxon>
        <taxon>Dietziaceae</taxon>
        <taxon>Dietzia</taxon>
    </lineage>
</organism>
<sequence>MKTTTRLLAHERLRTRGSLGTTFGVIALIGVLGSLLGATGWPALSQLGLALGMLAAVVAVPAVQLTLAADYWRTGYGRTGYFTHSIPVRGSTIFWVKLAWAMIVSLAALVLTAGLALLAWWAAARQSGLTSPSYSVLSDAWTTVTAAAPAWMIAAGLIAALASFLIWPVYYYFSVSVGHERRLAGLGAGGPVVVFVLVYVATQLLSLLGMIVLPFGVGEADGETLGIVRFDLLSEMAAGASASNNVMPVGFLAASIVLVVFCLWRTARSWNHKVALA</sequence>
<feature type="transmembrane region" description="Helical" evidence="1">
    <location>
        <begin position="150"/>
        <end position="173"/>
    </location>
</feature>
<name>A0AAD0JQB5_9ACTN</name>
<keyword evidence="1" id="KW-0812">Transmembrane</keyword>
<feature type="transmembrane region" description="Helical" evidence="1">
    <location>
        <begin position="93"/>
        <end position="123"/>
    </location>
</feature>
<keyword evidence="1" id="KW-0472">Membrane</keyword>
<dbReference type="EMBL" id="CP015453">
    <property type="protein sequence ID" value="AWH95915.1"/>
    <property type="molecule type" value="Genomic_DNA"/>
</dbReference>
<reference evidence="2 3" key="1">
    <citation type="submission" date="2016-04" db="EMBL/GenBank/DDBJ databases">
        <title>Complete genome sequence of the haloalkaliphilic hydrocarbon-degrading bacterium Dietzia psychralcaliphila ILA-1T, isolated from a drain of a fish product-processing plant.</title>
        <authorList>
            <person name="Zhao J."/>
            <person name="Hu B."/>
            <person name="Geng S."/>
            <person name="Nie Y."/>
            <person name="Tang Y."/>
        </authorList>
    </citation>
    <scope>NUCLEOTIDE SEQUENCE [LARGE SCALE GENOMIC DNA]</scope>
    <source>
        <strain evidence="2 3">ILA-1</strain>
    </source>
</reference>
<feature type="transmembrane region" description="Helical" evidence="1">
    <location>
        <begin position="246"/>
        <end position="264"/>
    </location>
</feature>
<evidence type="ECO:0000256" key="1">
    <source>
        <dbReference type="SAM" id="Phobius"/>
    </source>
</evidence>
<dbReference type="KEGG" id="dpc:A6048_10785"/>
<evidence type="ECO:0000313" key="2">
    <source>
        <dbReference type="EMBL" id="AWH95915.1"/>
    </source>
</evidence>
<evidence type="ECO:0000313" key="3">
    <source>
        <dbReference type="Proteomes" id="UP000244903"/>
    </source>
</evidence>